<dbReference type="InterPro" id="IPR003439">
    <property type="entry name" value="ABC_transporter-like_ATP-bd"/>
</dbReference>
<dbReference type="InterPro" id="IPR003593">
    <property type="entry name" value="AAA+_ATPase"/>
</dbReference>
<evidence type="ECO:0000256" key="2">
    <source>
        <dbReference type="ARBA" id="ARBA00022448"/>
    </source>
</evidence>
<feature type="domain" description="ABC transporter" evidence="5">
    <location>
        <begin position="4"/>
        <end position="229"/>
    </location>
</feature>
<evidence type="ECO:0000313" key="7">
    <source>
        <dbReference type="Proteomes" id="UP001523262"/>
    </source>
</evidence>
<comment type="similarity">
    <text evidence="1">Belongs to the ABC transporter superfamily.</text>
</comment>
<dbReference type="Proteomes" id="UP001523262">
    <property type="component" value="Unassembled WGS sequence"/>
</dbReference>
<evidence type="ECO:0000256" key="1">
    <source>
        <dbReference type="ARBA" id="ARBA00005417"/>
    </source>
</evidence>
<dbReference type="InterPro" id="IPR017871">
    <property type="entry name" value="ABC_transporter-like_CS"/>
</dbReference>
<dbReference type="EMBL" id="JAMQCR010000003">
    <property type="protein sequence ID" value="MCM2535662.1"/>
    <property type="molecule type" value="Genomic_DNA"/>
</dbReference>
<dbReference type="PANTHER" id="PTHR42711">
    <property type="entry name" value="ABC TRANSPORTER ATP-BINDING PROTEIN"/>
    <property type="match status" value="1"/>
</dbReference>
<reference evidence="6 7" key="1">
    <citation type="submission" date="2022-06" db="EMBL/GenBank/DDBJ databases">
        <authorList>
            <person name="Jeon C.O."/>
        </authorList>
    </citation>
    <scope>NUCLEOTIDE SEQUENCE [LARGE SCALE GENOMIC DNA]</scope>
    <source>
        <strain evidence="6 7">KCTC 13943</strain>
    </source>
</reference>
<dbReference type="GO" id="GO:0005524">
    <property type="term" value="F:ATP binding"/>
    <property type="evidence" value="ECO:0007669"/>
    <property type="project" value="UniProtKB-KW"/>
</dbReference>
<evidence type="ECO:0000313" key="6">
    <source>
        <dbReference type="EMBL" id="MCM2535662.1"/>
    </source>
</evidence>
<evidence type="ECO:0000259" key="5">
    <source>
        <dbReference type="PROSITE" id="PS50893"/>
    </source>
</evidence>
<dbReference type="PROSITE" id="PS00211">
    <property type="entry name" value="ABC_TRANSPORTER_1"/>
    <property type="match status" value="1"/>
</dbReference>
<keyword evidence="3" id="KW-0547">Nucleotide-binding</keyword>
<dbReference type="CDD" id="cd03230">
    <property type="entry name" value="ABC_DR_subfamily_A"/>
    <property type="match status" value="1"/>
</dbReference>
<protein>
    <submittedName>
        <fullName evidence="6">ABC transporter ATP-binding protein</fullName>
    </submittedName>
</protein>
<organism evidence="6 7">
    <name type="scientific">Neobacillus pocheonensis</name>
    <dbReference type="NCBI Taxonomy" id="363869"/>
    <lineage>
        <taxon>Bacteria</taxon>
        <taxon>Bacillati</taxon>
        <taxon>Bacillota</taxon>
        <taxon>Bacilli</taxon>
        <taxon>Bacillales</taxon>
        <taxon>Bacillaceae</taxon>
        <taxon>Neobacillus</taxon>
    </lineage>
</organism>
<dbReference type="Gene3D" id="3.40.50.300">
    <property type="entry name" value="P-loop containing nucleotide triphosphate hydrolases"/>
    <property type="match status" value="1"/>
</dbReference>
<proteinExistence type="inferred from homology"/>
<keyword evidence="2" id="KW-0813">Transport</keyword>
<sequence length="294" mass="33535">MNVIEINNLTKTYGNARGISNISFHVEEGEIFGFIGPNGAGKSTTIRTLLSLIYPTSGNATIFGKDCIQFAPEIKKEIGYLPSEVFYYDNMKVKDLLKYSASFYKKDCGKKIKELAEIMDLDINKKIDDLSLGNKKKVGIVQGLLHEPKLIILDEPTSGLDPLMQQNFFELLELENKKGATILFSSHILSEVQRLCNRVAIIKEGKIVTVEKISTLQENNYKKFKMETKTKLDKNYFNISGVNKLEVKDYVTSFLFKGNINTVMKKIAEIEITNLWIEEPDLEEIFMHYYEKEA</sequence>
<evidence type="ECO:0000256" key="3">
    <source>
        <dbReference type="ARBA" id="ARBA00022741"/>
    </source>
</evidence>
<name>A0ABT0WH60_9BACI</name>
<accession>A0ABT0WH60</accession>
<dbReference type="InterPro" id="IPR050763">
    <property type="entry name" value="ABC_transporter_ATP-binding"/>
</dbReference>
<dbReference type="SUPFAM" id="SSF52540">
    <property type="entry name" value="P-loop containing nucleoside triphosphate hydrolases"/>
    <property type="match status" value="1"/>
</dbReference>
<evidence type="ECO:0000256" key="4">
    <source>
        <dbReference type="ARBA" id="ARBA00022840"/>
    </source>
</evidence>
<dbReference type="Pfam" id="PF00005">
    <property type="entry name" value="ABC_tran"/>
    <property type="match status" value="1"/>
</dbReference>
<dbReference type="InterPro" id="IPR027417">
    <property type="entry name" value="P-loop_NTPase"/>
</dbReference>
<comment type="caution">
    <text evidence="6">The sequence shown here is derived from an EMBL/GenBank/DDBJ whole genome shotgun (WGS) entry which is preliminary data.</text>
</comment>
<dbReference type="PROSITE" id="PS50893">
    <property type="entry name" value="ABC_TRANSPORTER_2"/>
    <property type="match status" value="1"/>
</dbReference>
<dbReference type="SMART" id="SM00382">
    <property type="entry name" value="AAA"/>
    <property type="match status" value="1"/>
</dbReference>
<gene>
    <name evidence="6" type="ORF">NDK43_29475</name>
</gene>
<dbReference type="PANTHER" id="PTHR42711:SF5">
    <property type="entry name" value="ABC TRANSPORTER ATP-BINDING PROTEIN NATA"/>
    <property type="match status" value="1"/>
</dbReference>
<keyword evidence="4 6" id="KW-0067">ATP-binding</keyword>
<keyword evidence="7" id="KW-1185">Reference proteome</keyword>